<dbReference type="KEGG" id="sla:SERLADRAFT_459465"/>
<reference evidence="1" key="1">
    <citation type="submission" date="2011-04" db="EMBL/GenBank/DDBJ databases">
        <title>Evolution of plant cell wall degrading machinery underlies the functional diversity of forest fungi.</title>
        <authorList>
            <consortium name="US DOE Joint Genome Institute (JGI-PGF)"/>
            <person name="Eastwood D.C."/>
            <person name="Floudas D."/>
            <person name="Binder M."/>
            <person name="Majcherczyk A."/>
            <person name="Schneider P."/>
            <person name="Aerts A."/>
            <person name="Asiegbu F.O."/>
            <person name="Baker S.E."/>
            <person name="Barry K."/>
            <person name="Bendiksby M."/>
            <person name="Blumentritt M."/>
            <person name="Coutinho P.M."/>
            <person name="Cullen D."/>
            <person name="Cullen D."/>
            <person name="Gathman A."/>
            <person name="Goodell B."/>
            <person name="Henrissat B."/>
            <person name="Ihrmark K."/>
            <person name="Kauserud H."/>
            <person name="Kohler A."/>
            <person name="LaButti K."/>
            <person name="Lapidus A."/>
            <person name="Lavin J.L."/>
            <person name="Lee Y.-H."/>
            <person name="Lindquist E."/>
            <person name="Lilly W."/>
            <person name="Lucas S."/>
            <person name="Morin E."/>
            <person name="Murat C."/>
            <person name="Oguiza J.A."/>
            <person name="Park J."/>
            <person name="Pisabarro A.G."/>
            <person name="Riley R."/>
            <person name="Rosling A."/>
            <person name="Salamov A."/>
            <person name="Schmidt O."/>
            <person name="Schmutz J."/>
            <person name="Skrede I."/>
            <person name="Stenlid J."/>
            <person name="Wiebenga A."/>
            <person name="Xie X."/>
            <person name="Kues U."/>
            <person name="Hibbett D.S."/>
            <person name="Hoffmeister D."/>
            <person name="Hogberg N."/>
            <person name="Martin F."/>
            <person name="Grigoriev I.V."/>
            <person name="Watkinson S.C."/>
        </authorList>
    </citation>
    <scope>NUCLEOTIDE SEQUENCE</scope>
    <source>
        <strain evidence="1">S7.9</strain>
    </source>
</reference>
<dbReference type="GeneID" id="18817896"/>
<sequence>MCITSFCWPILSSVIYGFHKDKVILEFWCVISPKSHTLVSPEICVVTYVLEFFRTQCHLNPALQLTGIMHSSNRVQLDYHTKGIPSKKSYDISLPEASAM</sequence>
<name>F8NK41_SERL9</name>
<evidence type="ECO:0000313" key="1">
    <source>
        <dbReference type="EMBL" id="EGO28725.1"/>
    </source>
</evidence>
<organism>
    <name type="scientific">Serpula lacrymans var. lacrymans (strain S7.9)</name>
    <name type="common">Dry rot fungus</name>
    <dbReference type="NCBI Taxonomy" id="578457"/>
    <lineage>
        <taxon>Eukaryota</taxon>
        <taxon>Fungi</taxon>
        <taxon>Dikarya</taxon>
        <taxon>Basidiomycota</taxon>
        <taxon>Agaricomycotina</taxon>
        <taxon>Agaricomycetes</taxon>
        <taxon>Agaricomycetidae</taxon>
        <taxon>Boletales</taxon>
        <taxon>Coniophorineae</taxon>
        <taxon>Serpulaceae</taxon>
        <taxon>Serpula</taxon>
    </lineage>
</organism>
<gene>
    <name evidence="1" type="ORF">SERLADRAFT_459465</name>
</gene>
<accession>F8NK41</accession>
<protein>
    <submittedName>
        <fullName evidence="1">Uncharacterized protein</fullName>
    </submittedName>
</protein>
<proteinExistence type="predicted"/>
<dbReference type="RefSeq" id="XP_007314924.1">
    <property type="nucleotide sequence ID" value="XM_007314862.1"/>
</dbReference>
<dbReference type="Proteomes" id="UP000008064">
    <property type="component" value="Unassembled WGS sequence"/>
</dbReference>
<dbReference type="HOGENOM" id="CLU_2307778_0_0_1"/>
<dbReference type="AlphaFoldDB" id="F8NK41"/>
<dbReference type="EMBL" id="GL945430">
    <property type="protein sequence ID" value="EGO28725.1"/>
    <property type="molecule type" value="Genomic_DNA"/>
</dbReference>